<feature type="region of interest" description="Disordered" evidence="1">
    <location>
        <begin position="1"/>
        <end position="32"/>
    </location>
</feature>
<evidence type="ECO:0000313" key="3">
    <source>
        <dbReference type="Proteomes" id="UP000326837"/>
    </source>
</evidence>
<organism evidence="2 3">
    <name type="scientific">Lacipirellula parvula</name>
    <dbReference type="NCBI Taxonomy" id="2650471"/>
    <lineage>
        <taxon>Bacteria</taxon>
        <taxon>Pseudomonadati</taxon>
        <taxon>Planctomycetota</taxon>
        <taxon>Planctomycetia</taxon>
        <taxon>Pirellulales</taxon>
        <taxon>Lacipirellulaceae</taxon>
        <taxon>Lacipirellula</taxon>
    </lineage>
</organism>
<evidence type="ECO:0000313" key="2">
    <source>
        <dbReference type="EMBL" id="BBO33172.1"/>
    </source>
</evidence>
<dbReference type="Proteomes" id="UP000326837">
    <property type="component" value="Chromosome"/>
</dbReference>
<evidence type="ECO:0000256" key="1">
    <source>
        <dbReference type="SAM" id="MobiDB-lite"/>
    </source>
</evidence>
<reference evidence="3" key="1">
    <citation type="submission" date="2019-10" db="EMBL/GenBank/DDBJ databases">
        <title>Lacipirellula parvula gen. nov., sp. nov., representing a lineage of planctomycetes widespread in freshwater anoxic habitats, and description of the family Lacipirellulaceae.</title>
        <authorList>
            <person name="Dedysh S.N."/>
            <person name="Kulichevskaya I.S."/>
            <person name="Beletsky A.V."/>
            <person name="Rakitin A.L."/>
            <person name="Mardanov A.V."/>
            <person name="Ivanova A.A."/>
            <person name="Saltykova V.X."/>
            <person name="Rijpstra W.I.C."/>
            <person name="Sinninghe Damste J.S."/>
            <person name="Ravin N.V."/>
        </authorList>
    </citation>
    <scope>NUCLEOTIDE SEQUENCE [LARGE SCALE GENOMIC DNA]</scope>
    <source>
        <strain evidence="3">PX69</strain>
    </source>
</reference>
<proteinExistence type="predicted"/>
<sequence>MLEELNHNDTTSTTERENKQSWEPPVDADERR</sequence>
<dbReference type="EMBL" id="AP021861">
    <property type="protein sequence ID" value="BBO33172.1"/>
    <property type="molecule type" value="Genomic_DNA"/>
</dbReference>
<name>A0A5K7XB52_9BACT</name>
<dbReference type="AlphaFoldDB" id="A0A5K7XB52"/>
<protein>
    <submittedName>
        <fullName evidence="2">Uncharacterized protein</fullName>
    </submittedName>
</protein>
<accession>A0A5K7XB52</accession>
<keyword evidence="3" id="KW-1185">Reference proteome</keyword>
<dbReference type="KEGG" id="lpav:PLANPX_2784"/>
<gene>
    <name evidence="2" type="ORF">PLANPX_2784</name>
</gene>